<dbReference type="EC" id="2.7.11.1" evidence="1"/>
<gene>
    <name evidence="9" type="primary">prkC_3</name>
    <name evidence="9" type="ORF">SsS58_01378</name>
</gene>
<evidence type="ECO:0000313" key="9">
    <source>
        <dbReference type="EMBL" id="GAQ61035.1"/>
    </source>
</evidence>
<dbReference type="InterPro" id="IPR011009">
    <property type="entry name" value="Kinase-like_dom_sf"/>
</dbReference>
<evidence type="ECO:0000256" key="2">
    <source>
        <dbReference type="ARBA" id="ARBA00022527"/>
    </source>
</evidence>
<dbReference type="GO" id="GO:0005524">
    <property type="term" value="F:ATP binding"/>
    <property type="evidence" value="ECO:0007669"/>
    <property type="project" value="UniProtKB-KW"/>
</dbReference>
<dbReference type="OrthoDB" id="9762169at2"/>
<feature type="compositionally biased region" description="Low complexity" evidence="7">
    <location>
        <begin position="307"/>
        <end position="316"/>
    </location>
</feature>
<dbReference type="PANTHER" id="PTHR43289">
    <property type="entry name" value="MITOGEN-ACTIVATED PROTEIN KINASE KINASE KINASE 20-RELATED"/>
    <property type="match status" value="1"/>
</dbReference>
<dbReference type="Pfam" id="PF00069">
    <property type="entry name" value="Pkinase"/>
    <property type="match status" value="1"/>
</dbReference>
<feature type="domain" description="Protein kinase" evidence="8">
    <location>
        <begin position="17"/>
        <end position="278"/>
    </location>
</feature>
<name>A0A100JK75_STRSC</name>
<dbReference type="Gene3D" id="1.10.510.10">
    <property type="entry name" value="Transferase(Phosphotransferase) domain 1"/>
    <property type="match status" value="1"/>
</dbReference>
<proteinExistence type="predicted"/>
<comment type="caution">
    <text evidence="9">The sequence shown here is derived from an EMBL/GenBank/DDBJ whole genome shotgun (WGS) entry which is preliminary data.</text>
</comment>
<dbReference type="Gene3D" id="3.30.200.20">
    <property type="entry name" value="Phosphorylase Kinase, domain 1"/>
    <property type="match status" value="1"/>
</dbReference>
<dbReference type="PANTHER" id="PTHR43289:SF6">
    <property type="entry name" value="SERINE_THREONINE-PROTEIN KINASE NEKL-3"/>
    <property type="match status" value="1"/>
</dbReference>
<dbReference type="EMBL" id="BCMM01000004">
    <property type="protein sequence ID" value="GAQ61035.1"/>
    <property type="molecule type" value="Genomic_DNA"/>
</dbReference>
<protein>
    <recommendedName>
        <fullName evidence="1">non-specific serine/threonine protein kinase</fullName>
        <ecNumber evidence="1">2.7.11.1</ecNumber>
    </recommendedName>
</protein>
<evidence type="ECO:0000256" key="7">
    <source>
        <dbReference type="SAM" id="MobiDB-lite"/>
    </source>
</evidence>
<reference evidence="10" key="3">
    <citation type="submission" date="2016-02" db="EMBL/GenBank/DDBJ databases">
        <title>Draft genome of pathogenic Streptomyces sp. in Japan.</title>
        <authorList>
            <person name="Tomihama T."/>
            <person name="Ikenaga M."/>
            <person name="Sakai M."/>
            <person name="Okubo T."/>
            <person name="Ikeda S."/>
        </authorList>
    </citation>
    <scope>NUCLEOTIDE SEQUENCE [LARGE SCALE GENOMIC DNA]</scope>
    <source>
        <strain evidence="10">S58</strain>
    </source>
</reference>
<keyword evidence="5 9" id="KW-0418">Kinase</keyword>
<dbReference type="SMART" id="SM00220">
    <property type="entry name" value="S_TKc"/>
    <property type="match status" value="1"/>
</dbReference>
<organism evidence="9 10">
    <name type="scientific">Streptomyces scabiei</name>
    <dbReference type="NCBI Taxonomy" id="1930"/>
    <lineage>
        <taxon>Bacteria</taxon>
        <taxon>Bacillati</taxon>
        <taxon>Actinomycetota</taxon>
        <taxon>Actinomycetes</taxon>
        <taxon>Kitasatosporales</taxon>
        <taxon>Streptomycetaceae</taxon>
        <taxon>Streptomyces</taxon>
    </lineage>
</organism>
<sequence length="434" mass="45941">MSGAHASAEGALLSDRYRLERLLGAGGQGQVYAGVDEQLGRRVAVKVLLPLAELSGALRQEALARFDREVRALARLAHDHIVTIFDRGTHQGTPFSVMEFLDGPSLAQKLRESGPLPVAQAVDVCARSAGALSAAHRLRIWHRDIKPANILLTGAGRPKLCDFGLVSALTPAAPLLTRRGMNPGCTPGYASPEQARGATAAGPSDVFSLGVTLYALLAGGTPFGDAQGDVALHRVLNEEPPRLPVPTDLAELITAMLNKDPRARPTALGSAIRLRTILDRLEAAGGPRLSYTPTQRGGAPKDTVEQPAVHDPAPPAGAAVDLAAEREIETGSAPPPPDDDLWQALEDAERHLTTGRFHAADTAFDALSRRLPTASGPTHPALLAAQLGRVRALGGLGRHEDAGARLSRLRDQVTRDLPPDHRLRRVVEGLRLSG</sequence>
<feature type="region of interest" description="Disordered" evidence="7">
    <location>
        <begin position="285"/>
        <end position="316"/>
    </location>
</feature>
<dbReference type="InterPro" id="IPR008271">
    <property type="entry name" value="Ser/Thr_kinase_AS"/>
</dbReference>
<reference evidence="9 10" key="2">
    <citation type="journal article" date="2016" name="Genome Announc.">
        <title>Draft Genome Sequences of Streptomyces scabiei S58, Streptomyces turgidiscabies T45, and Streptomyces acidiscabies a10, the Pathogens of Potato Common Scab, Isolated in Japan.</title>
        <authorList>
            <person name="Tomihama T."/>
            <person name="Nishi Y."/>
            <person name="Sakai M."/>
            <person name="Ikenaga M."/>
            <person name="Okubo T."/>
            <person name="Ikeda S."/>
        </authorList>
    </citation>
    <scope>NUCLEOTIDE SEQUENCE [LARGE SCALE GENOMIC DNA]</scope>
    <source>
        <strain evidence="9 10">S58</strain>
    </source>
</reference>
<evidence type="ECO:0000256" key="6">
    <source>
        <dbReference type="ARBA" id="ARBA00022840"/>
    </source>
</evidence>
<reference evidence="10" key="1">
    <citation type="submission" date="2015-11" db="EMBL/GenBank/DDBJ databases">
        <authorList>
            <consortium name="Cross-ministerial Strategic Innovation Promotion Program (SIP) consortium"/>
            <person name="Tomihama T."/>
            <person name="Ikenaga M."/>
            <person name="Sakai M."/>
            <person name="Okubo T."/>
            <person name="Ikeda S."/>
        </authorList>
    </citation>
    <scope>NUCLEOTIDE SEQUENCE [LARGE SCALE GENOMIC DNA]</scope>
    <source>
        <strain evidence="10">S58</strain>
    </source>
</reference>
<keyword evidence="3 9" id="KW-0808">Transferase</keyword>
<keyword evidence="4" id="KW-0547">Nucleotide-binding</keyword>
<evidence type="ECO:0000256" key="3">
    <source>
        <dbReference type="ARBA" id="ARBA00022679"/>
    </source>
</evidence>
<dbReference type="PROSITE" id="PS00108">
    <property type="entry name" value="PROTEIN_KINASE_ST"/>
    <property type="match status" value="1"/>
</dbReference>
<dbReference type="SUPFAM" id="SSF56112">
    <property type="entry name" value="Protein kinase-like (PK-like)"/>
    <property type="match status" value="1"/>
</dbReference>
<dbReference type="PROSITE" id="PS50011">
    <property type="entry name" value="PROTEIN_KINASE_DOM"/>
    <property type="match status" value="1"/>
</dbReference>
<keyword evidence="6" id="KW-0067">ATP-binding</keyword>
<dbReference type="CDD" id="cd14014">
    <property type="entry name" value="STKc_PknB_like"/>
    <property type="match status" value="1"/>
</dbReference>
<evidence type="ECO:0000259" key="8">
    <source>
        <dbReference type="PROSITE" id="PS50011"/>
    </source>
</evidence>
<dbReference type="AlphaFoldDB" id="A0A100JK75"/>
<evidence type="ECO:0000256" key="5">
    <source>
        <dbReference type="ARBA" id="ARBA00022777"/>
    </source>
</evidence>
<dbReference type="GO" id="GO:0004674">
    <property type="term" value="F:protein serine/threonine kinase activity"/>
    <property type="evidence" value="ECO:0007669"/>
    <property type="project" value="UniProtKB-KW"/>
</dbReference>
<dbReference type="InterPro" id="IPR000719">
    <property type="entry name" value="Prot_kinase_dom"/>
</dbReference>
<evidence type="ECO:0000256" key="1">
    <source>
        <dbReference type="ARBA" id="ARBA00012513"/>
    </source>
</evidence>
<evidence type="ECO:0000256" key="4">
    <source>
        <dbReference type="ARBA" id="ARBA00022741"/>
    </source>
</evidence>
<evidence type="ECO:0000313" key="10">
    <source>
        <dbReference type="Proteomes" id="UP000067448"/>
    </source>
</evidence>
<accession>A0A100JK75</accession>
<keyword evidence="2" id="KW-0723">Serine/threonine-protein kinase</keyword>
<dbReference type="RefSeq" id="WP_059079071.1">
    <property type="nucleotide sequence ID" value="NZ_BCMM01000004.1"/>
</dbReference>
<dbReference type="Proteomes" id="UP000067448">
    <property type="component" value="Unassembled WGS sequence"/>
</dbReference>